<dbReference type="OrthoDB" id="9949198at2759"/>
<evidence type="ECO:0000256" key="5">
    <source>
        <dbReference type="ARBA" id="ARBA00022776"/>
    </source>
</evidence>
<dbReference type="InterPro" id="IPR018605">
    <property type="entry name" value="Sororin"/>
</dbReference>
<protein>
    <submittedName>
        <fullName evidence="13">Sororin</fullName>
    </submittedName>
</protein>
<name>A0A6P8GU09_CLUHA</name>
<feature type="domain" description="Sororin C-terminal region" evidence="11">
    <location>
        <begin position="255"/>
        <end position="278"/>
    </location>
</feature>
<reference evidence="13" key="1">
    <citation type="submission" date="2025-08" db="UniProtKB">
        <authorList>
            <consortium name="RefSeq"/>
        </authorList>
    </citation>
    <scope>IDENTIFICATION</scope>
</reference>
<evidence type="ECO:0000256" key="6">
    <source>
        <dbReference type="ARBA" id="ARBA00023242"/>
    </source>
</evidence>
<organism evidence="12 13">
    <name type="scientific">Clupea harengus</name>
    <name type="common">Atlantic herring</name>
    <dbReference type="NCBI Taxonomy" id="7950"/>
    <lineage>
        <taxon>Eukaryota</taxon>
        <taxon>Metazoa</taxon>
        <taxon>Chordata</taxon>
        <taxon>Craniata</taxon>
        <taxon>Vertebrata</taxon>
        <taxon>Euteleostomi</taxon>
        <taxon>Actinopterygii</taxon>
        <taxon>Neopterygii</taxon>
        <taxon>Teleostei</taxon>
        <taxon>Clupei</taxon>
        <taxon>Clupeiformes</taxon>
        <taxon>Clupeoidei</taxon>
        <taxon>Clupeidae</taxon>
        <taxon>Clupea</taxon>
    </lineage>
</organism>
<dbReference type="Proteomes" id="UP000515152">
    <property type="component" value="Chromosome 19"/>
</dbReference>
<dbReference type="PANTHER" id="PTHR31092:SF2">
    <property type="entry name" value="SORORIN"/>
    <property type="match status" value="1"/>
</dbReference>
<comment type="subcellular location">
    <subcellularLocation>
        <location evidence="2">Chromosome</location>
    </subcellularLocation>
    <subcellularLocation>
        <location evidence="1">Nucleus</location>
    </subcellularLocation>
</comment>
<dbReference type="GO" id="GO:0006302">
    <property type="term" value="P:double-strand break repair"/>
    <property type="evidence" value="ECO:0007669"/>
    <property type="project" value="TreeGrafter"/>
</dbReference>
<evidence type="ECO:0000313" key="12">
    <source>
        <dbReference type="Proteomes" id="UP000515152"/>
    </source>
</evidence>
<feature type="compositionally biased region" description="Low complexity" evidence="9">
    <location>
        <begin position="159"/>
        <end position="174"/>
    </location>
</feature>
<dbReference type="RefSeq" id="XP_031442048.1">
    <property type="nucleotide sequence ID" value="XM_031586188.1"/>
</dbReference>
<feature type="compositionally biased region" description="Low complexity" evidence="9">
    <location>
        <begin position="119"/>
        <end position="128"/>
    </location>
</feature>
<feature type="region of interest" description="Disordered" evidence="9">
    <location>
        <begin position="1"/>
        <end position="178"/>
    </location>
</feature>
<dbReference type="InterPro" id="IPR057261">
    <property type="entry name" value="Sororin-like_M"/>
</dbReference>
<dbReference type="KEGG" id="char:105907703"/>
<proteinExistence type="inferred from homology"/>
<dbReference type="GO" id="GO:0031536">
    <property type="term" value="P:positive regulation of exit from mitosis"/>
    <property type="evidence" value="ECO:0007669"/>
    <property type="project" value="TreeGrafter"/>
</dbReference>
<dbReference type="GO" id="GO:0005634">
    <property type="term" value="C:nucleus"/>
    <property type="evidence" value="ECO:0007669"/>
    <property type="project" value="UniProtKB-SubCell"/>
</dbReference>
<feature type="compositionally biased region" description="Basic and acidic residues" evidence="9">
    <location>
        <begin position="44"/>
        <end position="60"/>
    </location>
</feature>
<keyword evidence="3" id="KW-0158">Chromosome</keyword>
<dbReference type="InterPro" id="IPR057337">
    <property type="entry name" value="Sororin_C"/>
</dbReference>
<evidence type="ECO:0000256" key="1">
    <source>
        <dbReference type="ARBA" id="ARBA00004123"/>
    </source>
</evidence>
<evidence type="ECO:0000256" key="8">
    <source>
        <dbReference type="ARBA" id="ARBA00093465"/>
    </source>
</evidence>
<evidence type="ECO:0000259" key="11">
    <source>
        <dbReference type="Pfam" id="PF25220"/>
    </source>
</evidence>
<evidence type="ECO:0000256" key="2">
    <source>
        <dbReference type="ARBA" id="ARBA00004286"/>
    </source>
</evidence>
<dbReference type="GO" id="GO:0005694">
    <property type="term" value="C:chromosome"/>
    <property type="evidence" value="ECO:0007669"/>
    <property type="project" value="UniProtKB-SubCell"/>
</dbReference>
<evidence type="ECO:0000256" key="7">
    <source>
        <dbReference type="ARBA" id="ARBA00023306"/>
    </source>
</evidence>
<evidence type="ECO:0000256" key="3">
    <source>
        <dbReference type="ARBA" id="ARBA00022454"/>
    </source>
</evidence>
<comment type="similarity">
    <text evidence="8">Belongs to the sororin family.</text>
</comment>
<evidence type="ECO:0000256" key="4">
    <source>
        <dbReference type="ARBA" id="ARBA00022618"/>
    </source>
</evidence>
<gene>
    <name evidence="13" type="primary">LOC105907703</name>
</gene>
<dbReference type="Pfam" id="PF09666">
    <property type="entry name" value="Sororin_middle"/>
    <property type="match status" value="1"/>
</dbReference>
<keyword evidence="7" id="KW-0131">Cell cycle</keyword>
<dbReference type="AlphaFoldDB" id="A0A6P8GU09"/>
<feature type="compositionally biased region" description="Low complexity" evidence="9">
    <location>
        <begin position="62"/>
        <end position="100"/>
    </location>
</feature>
<dbReference type="PANTHER" id="PTHR31092">
    <property type="entry name" value="SORORIN"/>
    <property type="match status" value="1"/>
</dbReference>
<keyword evidence="6" id="KW-0539">Nucleus</keyword>
<dbReference type="GeneID" id="105907703"/>
<dbReference type="GO" id="GO:0007080">
    <property type="term" value="P:mitotic metaphase chromosome alignment"/>
    <property type="evidence" value="ECO:0007669"/>
    <property type="project" value="TreeGrafter"/>
</dbReference>
<keyword evidence="5" id="KW-0498">Mitosis</keyword>
<sequence>MKPEDGTPPRRRSARLSGPEEKPVARHTFTVRKIVPRKTQTSEVNKENVERLSNVPEKRPKVSTPKPVVSTPKPVVSTPKPVVSTPKPVVSTPKSVISTPKPVVSTPIPVDAPPPRPTILSPILAPQSLSPPPSAPEKDQDEVWSQKVRRSYSRLSGDASFSSPGQQSPGSSVASRRETLFGFEKMQTPKVMRSMCLSATAPQASSSLCGVVSLNLSEAEDSVNHSVEPDYNIPGVVIAKKQSRKKRVQPMKTSELDDLAAQMNAEFAEAEDFMLVVE</sequence>
<dbReference type="Pfam" id="PF25220">
    <property type="entry name" value="Sororin_C"/>
    <property type="match status" value="1"/>
</dbReference>
<accession>A0A6P8GU09</accession>
<evidence type="ECO:0000259" key="10">
    <source>
        <dbReference type="Pfam" id="PF09666"/>
    </source>
</evidence>
<evidence type="ECO:0000313" key="13">
    <source>
        <dbReference type="RefSeq" id="XP_031442048.1"/>
    </source>
</evidence>
<keyword evidence="12" id="KW-1185">Reference proteome</keyword>
<keyword evidence="4" id="KW-0132">Cell division</keyword>
<feature type="domain" description="Sororin-like middle region" evidence="10">
    <location>
        <begin position="115"/>
        <end position="237"/>
    </location>
</feature>
<evidence type="ECO:0000256" key="9">
    <source>
        <dbReference type="SAM" id="MobiDB-lite"/>
    </source>
</evidence>
<dbReference type="GO" id="GO:0051301">
    <property type="term" value="P:cell division"/>
    <property type="evidence" value="ECO:0007669"/>
    <property type="project" value="UniProtKB-KW"/>
</dbReference>
<dbReference type="GO" id="GO:0007064">
    <property type="term" value="P:mitotic sister chromatid cohesion"/>
    <property type="evidence" value="ECO:0007669"/>
    <property type="project" value="TreeGrafter"/>
</dbReference>